<dbReference type="Pfam" id="PF01476">
    <property type="entry name" value="LysM"/>
    <property type="match status" value="1"/>
</dbReference>
<dbReference type="GO" id="GO:0009279">
    <property type="term" value="C:cell outer membrane"/>
    <property type="evidence" value="ECO:0007669"/>
    <property type="project" value="TreeGrafter"/>
</dbReference>
<dbReference type="InterPro" id="IPR018392">
    <property type="entry name" value="LysM"/>
</dbReference>
<organism evidence="4 5">
    <name type="scientific">Nitrincola iocasae</name>
    <dbReference type="NCBI Taxonomy" id="2614693"/>
    <lineage>
        <taxon>Bacteria</taxon>
        <taxon>Pseudomonadati</taxon>
        <taxon>Pseudomonadota</taxon>
        <taxon>Gammaproteobacteria</taxon>
        <taxon>Oceanospirillales</taxon>
        <taxon>Oceanospirillaceae</taxon>
        <taxon>Nitrincola</taxon>
    </lineage>
</organism>
<comment type="similarity">
    <text evidence="1">Belongs to the E.coli NlpD/Haemophilus LppB family.</text>
</comment>
<dbReference type="CDD" id="cd12797">
    <property type="entry name" value="M23_peptidase"/>
    <property type="match status" value="1"/>
</dbReference>
<dbReference type="InterPro" id="IPR050570">
    <property type="entry name" value="Cell_wall_metabolism_enzyme"/>
</dbReference>
<protein>
    <submittedName>
        <fullName evidence="4">Peptidoglycan DD-metalloendopeptidase family protein</fullName>
    </submittedName>
</protein>
<feature type="region of interest" description="Disordered" evidence="2">
    <location>
        <begin position="97"/>
        <end position="138"/>
    </location>
</feature>
<dbReference type="Gene3D" id="2.70.70.10">
    <property type="entry name" value="Glucose Permease (Domain IIA)"/>
    <property type="match status" value="1"/>
</dbReference>
<evidence type="ECO:0000256" key="1">
    <source>
        <dbReference type="ARBA" id="ARBA00038420"/>
    </source>
</evidence>
<dbReference type="PANTHER" id="PTHR21666">
    <property type="entry name" value="PEPTIDASE-RELATED"/>
    <property type="match status" value="1"/>
</dbReference>
<dbReference type="CDD" id="cd00118">
    <property type="entry name" value="LysM"/>
    <property type="match status" value="1"/>
</dbReference>
<dbReference type="PROSITE" id="PS51782">
    <property type="entry name" value="LYSM"/>
    <property type="match status" value="1"/>
</dbReference>
<feature type="domain" description="LysM" evidence="3">
    <location>
        <begin position="49"/>
        <end position="93"/>
    </location>
</feature>
<dbReference type="GO" id="GO:0032153">
    <property type="term" value="C:cell division site"/>
    <property type="evidence" value="ECO:0007669"/>
    <property type="project" value="TreeGrafter"/>
</dbReference>
<dbReference type="SUPFAM" id="SSF51261">
    <property type="entry name" value="Duplicated hybrid motif"/>
    <property type="match status" value="1"/>
</dbReference>
<sequence>MILSLGLIQSCSTGYAPVTERSMGARQLGVPVSSSQRNNSRPAPLSNPGSYRVQRGDTLYSISWRYGLDYREVARWNGVNERFEIYPGQVLNLAISSSSNTKPTPPVASPATTTQSRSQPTSSTQSVSSASQSSASAPSTVIVAGQPAWRWPADGQIIRRFSAVEGGSKGIDIAGKTGDSVIAAADGRVVYAGSGLLGYGNLVIINHNRQFLSAYAHNSRILVSENDMVKSGTKIAEMGQTGTDRVQLHFEIRRDGRPVDPLTYLPKR</sequence>
<evidence type="ECO:0000259" key="3">
    <source>
        <dbReference type="PROSITE" id="PS51782"/>
    </source>
</evidence>
<dbReference type="EMBL" id="CP044222">
    <property type="protein sequence ID" value="QEW08638.1"/>
    <property type="molecule type" value="Genomic_DNA"/>
</dbReference>
<accession>A0A5J6LJG2</accession>
<reference evidence="4 5" key="1">
    <citation type="submission" date="2019-09" db="EMBL/GenBank/DDBJ databases">
        <title>Nitrincola iocasae sp. nov., a bacterium isolated from the sediment collected at a cold seep field in South China Sea.</title>
        <authorList>
            <person name="Zhang H."/>
            <person name="Wang H."/>
            <person name="Li C."/>
        </authorList>
    </citation>
    <scope>NUCLEOTIDE SEQUENCE [LARGE SCALE GENOMIC DNA]</scope>
    <source>
        <strain evidence="4 5">KXZD1103</strain>
    </source>
</reference>
<dbReference type="Pfam" id="PF01551">
    <property type="entry name" value="Peptidase_M23"/>
    <property type="match status" value="1"/>
</dbReference>
<dbReference type="InterPro" id="IPR016047">
    <property type="entry name" value="M23ase_b-sheet_dom"/>
</dbReference>
<dbReference type="InterPro" id="IPR036779">
    <property type="entry name" value="LysM_dom_sf"/>
</dbReference>
<feature type="compositionally biased region" description="Polar residues" evidence="2">
    <location>
        <begin position="32"/>
        <end position="41"/>
    </location>
</feature>
<feature type="region of interest" description="Disordered" evidence="2">
    <location>
        <begin position="29"/>
        <end position="52"/>
    </location>
</feature>
<name>A0A5J6LJG2_9GAMM</name>
<evidence type="ECO:0000313" key="4">
    <source>
        <dbReference type="EMBL" id="QEW08638.1"/>
    </source>
</evidence>
<dbReference type="Gene3D" id="3.10.350.10">
    <property type="entry name" value="LysM domain"/>
    <property type="match status" value="1"/>
</dbReference>
<dbReference type="GO" id="GO:0004222">
    <property type="term" value="F:metalloendopeptidase activity"/>
    <property type="evidence" value="ECO:0007669"/>
    <property type="project" value="TreeGrafter"/>
</dbReference>
<evidence type="ECO:0000256" key="2">
    <source>
        <dbReference type="SAM" id="MobiDB-lite"/>
    </source>
</evidence>
<evidence type="ECO:0000313" key="5">
    <source>
        <dbReference type="Proteomes" id="UP000325606"/>
    </source>
</evidence>
<keyword evidence="5" id="KW-1185">Reference proteome</keyword>
<dbReference type="KEGG" id="nik:F5I99_14985"/>
<gene>
    <name evidence="4" type="ORF">F5I99_14985</name>
</gene>
<dbReference type="InterPro" id="IPR011055">
    <property type="entry name" value="Dup_hybrid_motif"/>
</dbReference>
<dbReference type="AlphaFoldDB" id="A0A5J6LJG2"/>
<dbReference type="PANTHER" id="PTHR21666:SF263">
    <property type="entry name" value="MUREIN HYDROLASE ACTIVATOR NLPD"/>
    <property type="match status" value="1"/>
</dbReference>
<feature type="compositionally biased region" description="Low complexity" evidence="2">
    <location>
        <begin position="109"/>
        <end position="138"/>
    </location>
</feature>
<proteinExistence type="inferred from homology"/>
<dbReference type="Proteomes" id="UP000325606">
    <property type="component" value="Chromosome"/>
</dbReference>
<dbReference type="SMART" id="SM00257">
    <property type="entry name" value="LysM"/>
    <property type="match status" value="1"/>
</dbReference>